<protein>
    <submittedName>
        <fullName evidence="1">Uncharacterized protein</fullName>
    </submittedName>
</protein>
<name>A0ABU0W735_9GAMM</name>
<keyword evidence="2" id="KW-1185">Reference proteome</keyword>
<proteinExistence type="predicted"/>
<reference evidence="1 2" key="1">
    <citation type="submission" date="2023-08" db="EMBL/GenBank/DDBJ databases">
        <title>Whole-genome sequencing of halo(alkali)philic microorganisms from hypersaline lakes.</title>
        <authorList>
            <person name="Sorokin D.Y."/>
            <person name="Abbas B."/>
            <person name="Merkel A.Y."/>
        </authorList>
    </citation>
    <scope>NUCLEOTIDE SEQUENCE [LARGE SCALE GENOMIC DNA]</scope>
    <source>
        <strain evidence="1 2">AB-CW4</strain>
    </source>
</reference>
<dbReference type="EMBL" id="JAVDDT010000002">
    <property type="protein sequence ID" value="MDQ2069280.1"/>
    <property type="molecule type" value="Genomic_DNA"/>
</dbReference>
<evidence type="ECO:0000313" key="2">
    <source>
        <dbReference type="Proteomes" id="UP001239019"/>
    </source>
</evidence>
<evidence type="ECO:0000313" key="1">
    <source>
        <dbReference type="EMBL" id="MDQ2069280.1"/>
    </source>
</evidence>
<organism evidence="1 2">
    <name type="scientific">Natronospira bacteriovora</name>
    <dbReference type="NCBI Taxonomy" id="3069753"/>
    <lineage>
        <taxon>Bacteria</taxon>
        <taxon>Pseudomonadati</taxon>
        <taxon>Pseudomonadota</taxon>
        <taxon>Gammaproteobacteria</taxon>
        <taxon>Natronospirales</taxon>
        <taxon>Natronospiraceae</taxon>
        <taxon>Natronospira</taxon>
    </lineage>
</organism>
<accession>A0ABU0W735</accession>
<comment type="caution">
    <text evidence="1">The sequence shown here is derived from an EMBL/GenBank/DDBJ whole genome shotgun (WGS) entry which is preliminary data.</text>
</comment>
<dbReference type="RefSeq" id="WP_306727764.1">
    <property type="nucleotide sequence ID" value="NZ_JAVDDT010000002.1"/>
</dbReference>
<gene>
    <name evidence="1" type="ORF">RBH19_05300</name>
</gene>
<sequence length="97" mass="10604">MNTTELHNLEGLSGVVEAPMVHSVDAAMAAIESHGVCVGPGYEGALFAWRGDDGVLRSRFMCHMAELSFEEHHDANSLRSWLEHWVPQMTEAAPAAE</sequence>
<dbReference type="Proteomes" id="UP001239019">
    <property type="component" value="Unassembled WGS sequence"/>
</dbReference>